<organism evidence="1 2">
    <name type="scientific">Notoacmeibacter marinus</name>
    <dbReference type="NCBI Taxonomy" id="1876515"/>
    <lineage>
        <taxon>Bacteria</taxon>
        <taxon>Pseudomonadati</taxon>
        <taxon>Pseudomonadota</taxon>
        <taxon>Alphaproteobacteria</taxon>
        <taxon>Hyphomicrobiales</taxon>
        <taxon>Notoacmeibacteraceae</taxon>
        <taxon>Notoacmeibacter</taxon>
    </lineage>
</organism>
<dbReference type="AlphaFoldDB" id="A0A231V3W6"/>
<protein>
    <submittedName>
        <fullName evidence="1">DUF465 domain-containing protein</fullName>
    </submittedName>
</protein>
<evidence type="ECO:0000313" key="1">
    <source>
        <dbReference type="EMBL" id="OXT02882.1"/>
    </source>
</evidence>
<comment type="caution">
    <text evidence="1">The sequence shown here is derived from an EMBL/GenBank/DDBJ whole genome shotgun (WGS) entry which is preliminary data.</text>
</comment>
<dbReference type="InterPro" id="IPR038444">
    <property type="entry name" value="DUF465_sf"/>
</dbReference>
<dbReference type="Proteomes" id="UP000215405">
    <property type="component" value="Unassembled WGS sequence"/>
</dbReference>
<name>A0A231V3W6_9HYPH</name>
<evidence type="ECO:0000313" key="2">
    <source>
        <dbReference type="Proteomes" id="UP000215405"/>
    </source>
</evidence>
<accession>A0A231V3W6</accession>
<proteinExistence type="predicted"/>
<gene>
    <name evidence="1" type="ORF">B7H23_02590</name>
</gene>
<sequence>MSLESHLAQLQRKHGDLDQQIESLQIAPAKDDLEIARLKRKKLALKDEIMRLSPPVRH</sequence>
<dbReference type="OrthoDB" id="7362854at2"/>
<dbReference type="EMBL" id="NBYO01000001">
    <property type="protein sequence ID" value="OXT02882.1"/>
    <property type="molecule type" value="Genomic_DNA"/>
</dbReference>
<keyword evidence="2" id="KW-1185">Reference proteome</keyword>
<dbReference type="Pfam" id="PF04325">
    <property type="entry name" value="DUF465"/>
    <property type="match status" value="1"/>
</dbReference>
<dbReference type="Gene3D" id="6.10.280.50">
    <property type="match status" value="1"/>
</dbReference>
<dbReference type="InterPro" id="IPR007420">
    <property type="entry name" value="DUF465"/>
</dbReference>
<reference evidence="2" key="1">
    <citation type="journal article" date="2017" name="Int. J. Syst. Evol. Microbiol.">
        <title>Notoacmeibacter marinus gen. nov., sp. nov., isolated from the gut of a limpet and proposal of Notoacmeibacteraceae fam. nov. in the order Rhizobiales of the class Alphaproteobacteria.</title>
        <authorList>
            <person name="Huang Z."/>
            <person name="Guo F."/>
            <person name="Lai Q."/>
        </authorList>
    </citation>
    <scope>NUCLEOTIDE SEQUENCE [LARGE SCALE GENOMIC DNA]</scope>
    <source>
        <strain evidence="2">XMTR2A4</strain>
    </source>
</reference>